<evidence type="ECO:0000256" key="1">
    <source>
        <dbReference type="SAM" id="Phobius"/>
    </source>
</evidence>
<keyword evidence="3" id="KW-1185">Reference proteome</keyword>
<sequence length="369" mass="42544">MSTRPPNDSLGPLDHLALRYLRQSLDTPHPADEPYVLNPVESRVIRRTKIVTLTMASLLGIMGVLLLYGPQYMWPYFFTNTTFRLFGNVFDLPLVTILYGLLLVYLEVYLLVALNLRGVKMIMHVCQFPNAHDAQYERHLQALANAALEKKNRGVMRFGINPYLNMPRWGLTLFFLLNMAKAALSNVALKFILKRFLGRYALRQVTELAGMPIYAFWNAWASWHVLHEAQVRVMAPTTIREFVHELHEEWGKNDEFSPLILEALQYVAILKRQYNYAHFLLTETLVDRFALKAHPSITGNFLEQVAKAPASVQRSLERLVVFGVLVDGKLSFLEKRRLSELRKRGFLSYSAEEIKRIGDDYNMGRGLWV</sequence>
<gene>
    <name evidence="2" type="ORF">SAMN06269250_2618</name>
</gene>
<proteinExistence type="predicted"/>
<evidence type="ECO:0000313" key="3">
    <source>
        <dbReference type="Proteomes" id="UP000219452"/>
    </source>
</evidence>
<dbReference type="RefSeq" id="WP_097126255.1">
    <property type="nucleotide sequence ID" value="NZ_OCNH01000002.1"/>
</dbReference>
<feature type="transmembrane region" description="Helical" evidence="1">
    <location>
        <begin position="89"/>
        <end position="114"/>
    </location>
</feature>
<dbReference type="OrthoDB" id="928864at2"/>
<dbReference type="Proteomes" id="UP000219452">
    <property type="component" value="Unassembled WGS sequence"/>
</dbReference>
<dbReference type="EMBL" id="OCNH01000002">
    <property type="protein sequence ID" value="SOD88338.1"/>
    <property type="molecule type" value="Genomic_DNA"/>
</dbReference>
<reference evidence="3" key="1">
    <citation type="submission" date="2017-09" db="EMBL/GenBank/DDBJ databases">
        <authorList>
            <person name="Varghese N."/>
            <person name="Submissions S."/>
        </authorList>
    </citation>
    <scope>NUCLEOTIDE SEQUENCE [LARGE SCALE GENOMIC DNA]</scope>
    <source>
        <strain evidence="3">DSM 29961</strain>
    </source>
</reference>
<keyword evidence="1" id="KW-0472">Membrane</keyword>
<protein>
    <submittedName>
        <fullName evidence="2">Uncharacterized protein</fullName>
    </submittedName>
</protein>
<dbReference type="NCBIfam" id="NF047767">
    <property type="entry name" value="LBF_2804_fam"/>
    <property type="match status" value="1"/>
</dbReference>
<dbReference type="AlphaFoldDB" id="A0A286FYQ5"/>
<organism evidence="2 3">
    <name type="scientific">Spirosoma fluviale</name>
    <dbReference type="NCBI Taxonomy" id="1597977"/>
    <lineage>
        <taxon>Bacteria</taxon>
        <taxon>Pseudomonadati</taxon>
        <taxon>Bacteroidota</taxon>
        <taxon>Cytophagia</taxon>
        <taxon>Cytophagales</taxon>
        <taxon>Cytophagaceae</taxon>
        <taxon>Spirosoma</taxon>
    </lineage>
</organism>
<keyword evidence="1" id="KW-1133">Transmembrane helix</keyword>
<name>A0A286FYQ5_9BACT</name>
<evidence type="ECO:0000313" key="2">
    <source>
        <dbReference type="EMBL" id="SOD88338.1"/>
    </source>
</evidence>
<feature type="transmembrane region" description="Helical" evidence="1">
    <location>
        <begin position="50"/>
        <end position="69"/>
    </location>
</feature>
<keyword evidence="1" id="KW-0812">Transmembrane</keyword>
<accession>A0A286FYQ5</accession>